<keyword evidence="2 5" id="KW-0812">Transmembrane</keyword>
<evidence type="ECO:0000256" key="1">
    <source>
        <dbReference type="ARBA" id="ARBA00004141"/>
    </source>
</evidence>
<keyword evidence="4 5" id="KW-0472">Membrane</keyword>
<evidence type="ECO:0000256" key="4">
    <source>
        <dbReference type="ARBA" id="ARBA00023136"/>
    </source>
</evidence>
<protein>
    <submittedName>
        <fullName evidence="6">ABC transporter</fullName>
    </submittedName>
</protein>
<dbReference type="GO" id="GO:0005886">
    <property type="term" value="C:plasma membrane"/>
    <property type="evidence" value="ECO:0007669"/>
    <property type="project" value="UniProtKB-ARBA"/>
</dbReference>
<accession>A0A934UDQ1</accession>
<dbReference type="RefSeq" id="WP_199567926.1">
    <property type="nucleotide sequence ID" value="NZ_JAENBP010000005.1"/>
</dbReference>
<comment type="subcellular location">
    <subcellularLocation>
        <location evidence="1">Membrane</location>
        <topology evidence="1">Multi-pass membrane protein</topology>
    </subcellularLocation>
</comment>
<evidence type="ECO:0000256" key="3">
    <source>
        <dbReference type="ARBA" id="ARBA00022989"/>
    </source>
</evidence>
<dbReference type="InterPro" id="IPR003339">
    <property type="entry name" value="ABC/ECF_trnsptr_transmembrane"/>
</dbReference>
<proteinExistence type="predicted"/>
<feature type="transmembrane region" description="Helical" evidence="5">
    <location>
        <begin position="53"/>
        <end position="74"/>
    </location>
</feature>
<evidence type="ECO:0000256" key="5">
    <source>
        <dbReference type="SAM" id="Phobius"/>
    </source>
</evidence>
<feature type="transmembrane region" description="Helical" evidence="5">
    <location>
        <begin position="201"/>
        <end position="221"/>
    </location>
</feature>
<keyword evidence="7" id="KW-1185">Reference proteome</keyword>
<evidence type="ECO:0000313" key="6">
    <source>
        <dbReference type="EMBL" id="MBJ8350011.1"/>
    </source>
</evidence>
<evidence type="ECO:0000313" key="7">
    <source>
        <dbReference type="Proteomes" id="UP000644875"/>
    </source>
</evidence>
<gene>
    <name evidence="6" type="ORF">JHK64_05125</name>
</gene>
<feature type="transmembrane region" description="Helical" evidence="5">
    <location>
        <begin position="156"/>
        <end position="175"/>
    </location>
</feature>
<dbReference type="CDD" id="cd16914">
    <property type="entry name" value="EcfT"/>
    <property type="match status" value="1"/>
</dbReference>
<reference evidence="6 7" key="1">
    <citation type="journal article" date="2021" name="Int. J. Syst. Evol. Microbiol.">
        <title>Streptococcus vicugnae sp. nov., isolated from faeces of alpacas (Vicugna pacos) and cattle (Bos taurus), Streptococcus zalophi sp. nov., and Streptococcus pacificus sp. nov., isolated from respiratory tract of California sea lions (Zalophus californianus).</title>
        <authorList>
            <person name="Volokhov D.V."/>
            <person name="Zagorodnyaya T.A."/>
            <person name="Shen Z."/>
            <person name="Blom J."/>
            <person name="Furtak V.A."/>
            <person name="Eisenberg T."/>
            <person name="Fan P."/>
            <person name="Jeong K.C."/>
            <person name="Gao Y."/>
            <person name="Zhang S."/>
            <person name="Amselle M."/>
        </authorList>
    </citation>
    <scope>NUCLEOTIDE SEQUENCE [LARGE SCALE GENOMIC DNA]</scope>
    <source>
        <strain evidence="7">CSL7508-lung</strain>
    </source>
</reference>
<comment type="caution">
    <text evidence="6">The sequence shown here is derived from an EMBL/GenBank/DDBJ whole genome shotgun (WGS) entry which is preliminary data.</text>
</comment>
<sequence>MLYLKNYHPAMTFVSLLILTFAFSISFNLWLTLFLLTLIWLTDLFYGGVKRPFLWLNGLGLLMGASLFIGTFIWGKNPHDLILSLTVACRPLVFMNIGLLFHLSHSNYDFIESLHQSFALPSQFAYGLFAVFNLLPLIKLQYQRNRLAFKLRGQRVGLLSVKLILSLLFKTIYWVDHLEMAMISKGFDSESRRTHAHRYPILMKDYFLLAVAIGSAILILIV</sequence>
<feature type="transmembrane region" description="Helical" evidence="5">
    <location>
        <begin position="115"/>
        <end position="135"/>
    </location>
</feature>
<organism evidence="6 7">
    <name type="scientific">Streptococcus zalophi</name>
    <dbReference type="NCBI Taxonomy" id="640031"/>
    <lineage>
        <taxon>Bacteria</taxon>
        <taxon>Bacillati</taxon>
        <taxon>Bacillota</taxon>
        <taxon>Bacilli</taxon>
        <taxon>Lactobacillales</taxon>
        <taxon>Streptococcaceae</taxon>
        <taxon>Streptococcus</taxon>
    </lineage>
</organism>
<dbReference type="EMBL" id="JAENBP010000005">
    <property type="protein sequence ID" value="MBJ8350011.1"/>
    <property type="molecule type" value="Genomic_DNA"/>
</dbReference>
<keyword evidence="3 5" id="KW-1133">Transmembrane helix</keyword>
<feature type="transmembrane region" description="Helical" evidence="5">
    <location>
        <begin position="12"/>
        <end position="41"/>
    </location>
</feature>
<dbReference type="Proteomes" id="UP000644875">
    <property type="component" value="Unassembled WGS sequence"/>
</dbReference>
<feature type="transmembrane region" description="Helical" evidence="5">
    <location>
        <begin position="81"/>
        <end position="103"/>
    </location>
</feature>
<dbReference type="AlphaFoldDB" id="A0A934UDQ1"/>
<evidence type="ECO:0000256" key="2">
    <source>
        <dbReference type="ARBA" id="ARBA00022692"/>
    </source>
</evidence>
<name>A0A934UDQ1_9STRE</name>